<protein>
    <submittedName>
        <fullName evidence="7">Flippase-like domain-containing protein</fullName>
    </submittedName>
</protein>
<dbReference type="GO" id="GO:0005886">
    <property type="term" value="C:plasma membrane"/>
    <property type="evidence" value="ECO:0007669"/>
    <property type="project" value="UniProtKB-SubCell"/>
</dbReference>
<sequence>MQQSLLQKLKNRLPGLLLLAGLILAVTHIGELENFVHLVRRAEPVWLVAALFLQLTTYLCVAAVWYLSLRVAGTHYPLLPLIPLGIAKLFSDQAVPSGGISGTAFFMAALNHRGIPNQLCMATLLLSLVAYYGAYLIAALATLGLLHFYHAVHVWIVAVVIVFSLVAAGIPTGALWLRNLQYQELPKILQHTPGLKQLMHDVADAPDELMHKPLLMIIATLLHLSVFLLDSATLWVMLQVVGIPVSIWAVFPCFVLASMVATIGPIPLGLGSFEATCVGMLGVMGVPVEAALTATLLLRGFTLWLPMLPGMWMVRWALR</sequence>
<feature type="transmembrane region" description="Helical" evidence="6">
    <location>
        <begin position="119"/>
        <end position="146"/>
    </location>
</feature>
<dbReference type="Proteomes" id="UP000596092">
    <property type="component" value="Chromosome"/>
</dbReference>
<keyword evidence="4 6" id="KW-1133">Transmembrane helix</keyword>
<evidence type="ECO:0000256" key="2">
    <source>
        <dbReference type="ARBA" id="ARBA00022475"/>
    </source>
</evidence>
<keyword evidence="3 6" id="KW-0812">Transmembrane</keyword>
<dbReference type="NCBIfam" id="TIGR00374">
    <property type="entry name" value="flippase-like domain"/>
    <property type="match status" value="1"/>
</dbReference>
<keyword evidence="2" id="KW-1003">Cell membrane</keyword>
<dbReference type="EMBL" id="CP054140">
    <property type="protein sequence ID" value="QQG65649.1"/>
    <property type="molecule type" value="Genomic_DNA"/>
</dbReference>
<evidence type="ECO:0000256" key="6">
    <source>
        <dbReference type="SAM" id="Phobius"/>
    </source>
</evidence>
<keyword evidence="8" id="KW-1185">Reference proteome</keyword>
<dbReference type="InterPro" id="IPR022791">
    <property type="entry name" value="L-PG_synthase/AglD"/>
</dbReference>
<feature type="transmembrane region" description="Helical" evidence="6">
    <location>
        <begin position="45"/>
        <end position="67"/>
    </location>
</feature>
<reference evidence="7 8" key="1">
    <citation type="submission" date="2020-05" db="EMBL/GenBank/DDBJ databases">
        <title>Complete genome of Desulfobulbus oligotrophicus.</title>
        <authorList>
            <person name="Podar M."/>
        </authorList>
    </citation>
    <scope>NUCLEOTIDE SEQUENCE [LARGE SCALE GENOMIC DNA]</scope>
    <source>
        <strain evidence="7 8">Prop6</strain>
    </source>
</reference>
<dbReference type="PANTHER" id="PTHR39087">
    <property type="entry name" value="UPF0104 MEMBRANE PROTEIN MJ1595"/>
    <property type="match status" value="1"/>
</dbReference>
<accession>A0A7T5VDA6</accession>
<comment type="subcellular location">
    <subcellularLocation>
        <location evidence="1">Cell membrane</location>
        <topology evidence="1">Multi-pass membrane protein</topology>
    </subcellularLocation>
</comment>
<feature type="transmembrane region" description="Helical" evidence="6">
    <location>
        <begin position="152"/>
        <end position="177"/>
    </location>
</feature>
<feature type="transmembrane region" description="Helical" evidence="6">
    <location>
        <begin position="243"/>
        <end position="263"/>
    </location>
</feature>
<evidence type="ECO:0000256" key="3">
    <source>
        <dbReference type="ARBA" id="ARBA00022692"/>
    </source>
</evidence>
<dbReference type="KEGG" id="dog:HP555_07105"/>
<name>A0A7T5VDA6_9BACT</name>
<dbReference type="AlphaFoldDB" id="A0A7T5VDA6"/>
<feature type="transmembrane region" description="Helical" evidence="6">
    <location>
        <begin position="275"/>
        <end position="295"/>
    </location>
</feature>
<feature type="transmembrane region" description="Helical" evidence="6">
    <location>
        <begin position="214"/>
        <end position="237"/>
    </location>
</feature>
<proteinExistence type="predicted"/>
<evidence type="ECO:0000313" key="7">
    <source>
        <dbReference type="EMBL" id="QQG65649.1"/>
    </source>
</evidence>
<dbReference type="Pfam" id="PF03706">
    <property type="entry name" value="LPG_synthase_TM"/>
    <property type="match status" value="1"/>
</dbReference>
<evidence type="ECO:0000256" key="4">
    <source>
        <dbReference type="ARBA" id="ARBA00022989"/>
    </source>
</evidence>
<dbReference type="RefSeq" id="WP_199260973.1">
    <property type="nucleotide sequence ID" value="NZ_CP054140.1"/>
</dbReference>
<evidence type="ECO:0000313" key="8">
    <source>
        <dbReference type="Proteomes" id="UP000596092"/>
    </source>
</evidence>
<keyword evidence="5 6" id="KW-0472">Membrane</keyword>
<organism evidence="7 8">
    <name type="scientific">Desulfobulbus oligotrophicus</name>
    <dbReference type="NCBI Taxonomy" id="1909699"/>
    <lineage>
        <taxon>Bacteria</taxon>
        <taxon>Pseudomonadati</taxon>
        <taxon>Thermodesulfobacteriota</taxon>
        <taxon>Desulfobulbia</taxon>
        <taxon>Desulfobulbales</taxon>
        <taxon>Desulfobulbaceae</taxon>
        <taxon>Desulfobulbus</taxon>
    </lineage>
</organism>
<dbReference type="PANTHER" id="PTHR39087:SF2">
    <property type="entry name" value="UPF0104 MEMBRANE PROTEIN MJ1595"/>
    <property type="match status" value="1"/>
</dbReference>
<gene>
    <name evidence="7" type="ORF">HP555_07105</name>
</gene>
<evidence type="ECO:0000256" key="1">
    <source>
        <dbReference type="ARBA" id="ARBA00004651"/>
    </source>
</evidence>
<evidence type="ECO:0000256" key="5">
    <source>
        <dbReference type="ARBA" id="ARBA00023136"/>
    </source>
</evidence>